<dbReference type="Pfam" id="PF01221">
    <property type="entry name" value="Dynein_light"/>
    <property type="match status" value="1"/>
</dbReference>
<dbReference type="SMART" id="SM01375">
    <property type="entry name" value="Dynein_light"/>
    <property type="match status" value="1"/>
</dbReference>
<dbReference type="PANTHER" id="PTHR11886:SF35">
    <property type="entry name" value="DYNEIN LIGHT CHAIN"/>
    <property type="match status" value="1"/>
</dbReference>
<keyword evidence="2" id="KW-0812">Transmembrane</keyword>
<feature type="transmembrane region" description="Helical" evidence="2">
    <location>
        <begin position="78"/>
        <end position="102"/>
    </location>
</feature>
<evidence type="ECO:0000313" key="4">
    <source>
        <dbReference type="Proteomes" id="UP000286415"/>
    </source>
</evidence>
<sequence length="135" mass="15375">MVDRLAEIKCVEMPIEMQEEAVRTANEALDTYSEDYEVAAYLRRRFDKLYKPVWHCFVGRSFGGNSKPDAESTRRDDVMAASVSVAFALYRILVVCIGVWALRLATGGVYLRLIDREITFDCNWFSGWLIPLAGP</sequence>
<gene>
    <name evidence="3" type="ORF">CSKR_105454</name>
</gene>
<dbReference type="EMBL" id="NIRI02000005">
    <property type="protein sequence ID" value="KAG5454554.1"/>
    <property type="molecule type" value="Genomic_DNA"/>
</dbReference>
<keyword evidence="1" id="KW-0493">Microtubule</keyword>
<dbReference type="InterPro" id="IPR037177">
    <property type="entry name" value="DLC_sf"/>
</dbReference>
<evidence type="ECO:0000256" key="2">
    <source>
        <dbReference type="SAM" id="Phobius"/>
    </source>
</evidence>
<keyword evidence="1" id="KW-0206">Cytoskeleton</keyword>
<dbReference type="AlphaFoldDB" id="A0A8T1MYU3"/>
<dbReference type="PANTHER" id="PTHR11886">
    <property type="entry name" value="DYNEIN LIGHT CHAIN"/>
    <property type="match status" value="1"/>
</dbReference>
<dbReference type="Gene3D" id="3.30.740.10">
    <property type="entry name" value="Protein Inhibitor Of Neuronal Nitric Oxide Synthase"/>
    <property type="match status" value="1"/>
</dbReference>
<protein>
    <recommendedName>
        <fullName evidence="1">Dynein light chain</fullName>
    </recommendedName>
</protein>
<dbReference type="GO" id="GO:0007017">
    <property type="term" value="P:microtubule-based process"/>
    <property type="evidence" value="ECO:0007669"/>
    <property type="project" value="InterPro"/>
</dbReference>
<keyword evidence="4" id="KW-1185">Reference proteome</keyword>
<keyword evidence="2" id="KW-1133">Transmembrane helix</keyword>
<dbReference type="GO" id="GO:0005868">
    <property type="term" value="C:cytoplasmic dynein complex"/>
    <property type="evidence" value="ECO:0007669"/>
    <property type="project" value="TreeGrafter"/>
</dbReference>
<name>A0A8T1MYU3_CLOSI</name>
<dbReference type="GO" id="GO:0005874">
    <property type="term" value="C:microtubule"/>
    <property type="evidence" value="ECO:0007669"/>
    <property type="project" value="UniProtKB-KW"/>
</dbReference>
<dbReference type="Proteomes" id="UP000286415">
    <property type="component" value="Unassembled WGS sequence"/>
</dbReference>
<dbReference type="InterPro" id="IPR001372">
    <property type="entry name" value="Dynein_light_chain_typ-1/2"/>
</dbReference>
<proteinExistence type="inferred from homology"/>
<comment type="caution">
    <text evidence="3">The sequence shown here is derived from an EMBL/GenBank/DDBJ whole genome shotgun (WGS) entry which is preliminary data.</text>
</comment>
<accession>A0A8T1MYU3</accession>
<reference evidence="3 4" key="2">
    <citation type="journal article" date="2021" name="Genomics">
        <title>High-quality reference genome for Clonorchis sinensis.</title>
        <authorList>
            <person name="Young N.D."/>
            <person name="Stroehlein A.J."/>
            <person name="Kinkar L."/>
            <person name="Wang T."/>
            <person name="Sohn W.M."/>
            <person name="Chang B.C.H."/>
            <person name="Kaur P."/>
            <person name="Weisz D."/>
            <person name="Dudchenko O."/>
            <person name="Aiden E.L."/>
            <person name="Korhonen P.K."/>
            <person name="Gasser R.B."/>
        </authorList>
    </citation>
    <scope>NUCLEOTIDE SEQUENCE [LARGE SCALE GENOMIC DNA]</scope>
    <source>
        <strain evidence="3">Cs-k2</strain>
    </source>
</reference>
<keyword evidence="1" id="KW-0243">Dynein</keyword>
<keyword evidence="2" id="KW-0472">Membrane</keyword>
<comment type="subcellular location">
    <subcellularLocation>
        <location evidence="1">Cytoplasm</location>
        <location evidence="1">Cytoskeleton</location>
    </subcellularLocation>
</comment>
<keyword evidence="1" id="KW-0505">Motor protein</keyword>
<dbReference type="GO" id="GO:0045505">
    <property type="term" value="F:dynein intermediate chain binding"/>
    <property type="evidence" value="ECO:0007669"/>
    <property type="project" value="TreeGrafter"/>
</dbReference>
<dbReference type="SUPFAM" id="SSF54648">
    <property type="entry name" value="DLC"/>
    <property type="match status" value="1"/>
</dbReference>
<dbReference type="OrthoDB" id="6506078at2759"/>
<keyword evidence="1" id="KW-0963">Cytoplasm</keyword>
<organism evidence="3 4">
    <name type="scientific">Clonorchis sinensis</name>
    <name type="common">Chinese liver fluke</name>
    <dbReference type="NCBI Taxonomy" id="79923"/>
    <lineage>
        <taxon>Eukaryota</taxon>
        <taxon>Metazoa</taxon>
        <taxon>Spiralia</taxon>
        <taxon>Lophotrochozoa</taxon>
        <taxon>Platyhelminthes</taxon>
        <taxon>Trematoda</taxon>
        <taxon>Digenea</taxon>
        <taxon>Opisthorchiida</taxon>
        <taxon>Opisthorchiata</taxon>
        <taxon>Opisthorchiidae</taxon>
        <taxon>Clonorchis</taxon>
    </lineage>
</organism>
<evidence type="ECO:0000313" key="3">
    <source>
        <dbReference type="EMBL" id="KAG5454554.1"/>
    </source>
</evidence>
<comment type="similarity">
    <text evidence="1">Belongs to the dynein light chain family.</text>
</comment>
<evidence type="ECO:0000256" key="1">
    <source>
        <dbReference type="RuleBase" id="RU365010"/>
    </source>
</evidence>
<reference evidence="3 4" key="1">
    <citation type="journal article" date="2018" name="Biotechnol. Adv.">
        <title>Improved genomic resources and new bioinformatic workflow for the carcinogenic parasite Clonorchis sinensis: Biotechnological implications.</title>
        <authorList>
            <person name="Wang D."/>
            <person name="Korhonen P.K."/>
            <person name="Gasser R.B."/>
            <person name="Young N.D."/>
        </authorList>
    </citation>
    <scope>NUCLEOTIDE SEQUENCE [LARGE SCALE GENOMIC DNA]</scope>
    <source>
        <strain evidence="3">Cs-k2</strain>
    </source>
</reference>